<dbReference type="GO" id="GO:0005524">
    <property type="term" value="F:ATP binding"/>
    <property type="evidence" value="ECO:0007669"/>
    <property type="project" value="UniProtKB-KW"/>
</dbReference>
<dbReference type="OrthoDB" id="9809679at2"/>
<proteinExistence type="predicted"/>
<dbReference type="GO" id="GO:0016226">
    <property type="term" value="P:iron-sulfur cluster assembly"/>
    <property type="evidence" value="ECO:0000318"/>
    <property type="project" value="GO_Central"/>
</dbReference>
<dbReference type="Gene3D" id="3.40.50.300">
    <property type="entry name" value="P-loop containing nucleotide triphosphate hydrolases"/>
    <property type="match status" value="1"/>
</dbReference>
<accession>B8DYN1</accession>
<name>B8DYN1_DICTD</name>
<dbReference type="EnsemblBacteria" id="ACK41413">
    <property type="protein sequence ID" value="ACK41413"/>
    <property type="gene ID" value="Dtur_0075"/>
</dbReference>
<organism evidence="3 4">
    <name type="scientific">Dictyoglomus turgidum (strain DSM 6724 / Z-1310)</name>
    <dbReference type="NCBI Taxonomy" id="515635"/>
    <lineage>
        <taxon>Bacteria</taxon>
        <taxon>Pseudomonadati</taxon>
        <taxon>Dictyoglomota</taxon>
        <taxon>Dictyoglomia</taxon>
        <taxon>Dictyoglomales</taxon>
        <taxon>Dictyoglomaceae</taxon>
        <taxon>Dictyoglomus</taxon>
    </lineage>
</organism>
<dbReference type="InterPro" id="IPR033756">
    <property type="entry name" value="YlxH/NBP35"/>
</dbReference>
<dbReference type="Pfam" id="PF10609">
    <property type="entry name" value="ParA"/>
    <property type="match status" value="1"/>
</dbReference>
<evidence type="ECO:0000313" key="4">
    <source>
        <dbReference type="Proteomes" id="UP000007719"/>
    </source>
</evidence>
<evidence type="ECO:0000256" key="2">
    <source>
        <dbReference type="ARBA" id="ARBA00022840"/>
    </source>
</evidence>
<protein>
    <submittedName>
        <fullName evidence="3">Cobyrinic acid ac-diamide synthase</fullName>
    </submittedName>
</protein>
<dbReference type="FunFam" id="3.40.50.300:FF:003784">
    <property type="entry name" value="Iron-sulfur cluster carrier protein"/>
    <property type="match status" value="1"/>
</dbReference>
<keyword evidence="4" id="KW-1185">Reference proteome</keyword>
<dbReference type="RefSeq" id="WP_012582499.1">
    <property type="nucleotide sequence ID" value="NC_011661.1"/>
</dbReference>
<dbReference type="KEGG" id="dtu:Dtur_0075"/>
<dbReference type="HOGENOM" id="CLU_024839_0_2_0"/>
<keyword evidence="1" id="KW-0547">Nucleotide-binding</keyword>
<dbReference type="AlphaFoldDB" id="B8DYN1"/>
<keyword evidence="2" id="KW-0067">ATP-binding</keyword>
<dbReference type="InterPro" id="IPR027417">
    <property type="entry name" value="P-loop_NTPase"/>
</dbReference>
<dbReference type="PANTHER" id="PTHR42961:SF2">
    <property type="entry name" value="IRON-SULFUR PROTEIN NUBPL"/>
    <property type="match status" value="1"/>
</dbReference>
<reference evidence="4" key="1">
    <citation type="journal article" date="2016" name="Front. Microbiol.">
        <title>The complete genome sequence of hyperthermophile Dictyoglomus turgidum DSM 6724 reveals a specialized carbohydrate fermentor.</title>
        <authorList>
            <person name="Brumm P.J."/>
            <person name="Gowda K."/>
            <person name="Robb F.T."/>
            <person name="Mead D.A."/>
        </authorList>
    </citation>
    <scope>NUCLEOTIDE SEQUENCE [LARGE SCALE GENOMIC DNA]</scope>
    <source>
        <strain evidence="4">DSM 6724 / Z-1310</strain>
    </source>
</reference>
<gene>
    <name evidence="3" type="ordered locus">Dtur_0075</name>
</gene>
<dbReference type="Proteomes" id="UP000007719">
    <property type="component" value="Chromosome"/>
</dbReference>
<evidence type="ECO:0000256" key="1">
    <source>
        <dbReference type="ARBA" id="ARBA00022741"/>
    </source>
</evidence>
<evidence type="ECO:0000313" key="3">
    <source>
        <dbReference type="EMBL" id="ACK41413.1"/>
    </source>
</evidence>
<dbReference type="EMBL" id="CP001251">
    <property type="protein sequence ID" value="ACK41413.1"/>
    <property type="molecule type" value="Genomic_DNA"/>
</dbReference>
<dbReference type="STRING" id="515635.Dtur_0075"/>
<sequence>MTHDPRLSIIDKRLESVKNIIAIGSGKGGVGKSTFSSLLSLFLNKKGYKIGLLDLDIYGPSNHVILNAEDKYPEEEYGLKPVNVNGIDFMSIIYFTQNKPLIMRGKELTDTILEIFAITRWRDLDYLIIDMPPGMGEVLLDLIRFIKNLQFLIITNPTKIALETVEKLINFLKEGNYLILGLVENMKIKDGNFVKEKCQELNIKYLGHISFYENIEENYGNIEKLINPSLEKELNQIVSNFIQKS</sequence>
<dbReference type="SUPFAM" id="SSF52540">
    <property type="entry name" value="P-loop containing nucleoside triphosphate hydrolases"/>
    <property type="match status" value="1"/>
</dbReference>
<dbReference type="PANTHER" id="PTHR42961">
    <property type="entry name" value="IRON-SULFUR PROTEIN NUBPL"/>
    <property type="match status" value="1"/>
</dbReference>
<dbReference type="InParanoid" id="B8DYN1"/>
<dbReference type="InterPro" id="IPR044304">
    <property type="entry name" value="NUBPL-like"/>
</dbReference>
<dbReference type="GO" id="GO:0051539">
    <property type="term" value="F:4 iron, 4 sulfur cluster binding"/>
    <property type="evidence" value="ECO:0000318"/>
    <property type="project" value="GO_Central"/>
</dbReference>
<dbReference type="eggNOG" id="COG0489">
    <property type="taxonomic scope" value="Bacteria"/>
</dbReference>